<dbReference type="Pfam" id="PF13302">
    <property type="entry name" value="Acetyltransf_3"/>
    <property type="match status" value="1"/>
</dbReference>
<dbReference type="InterPro" id="IPR051531">
    <property type="entry name" value="N-acetyltransferase"/>
</dbReference>
<evidence type="ECO:0000259" key="1">
    <source>
        <dbReference type="PROSITE" id="PS51186"/>
    </source>
</evidence>
<evidence type="ECO:0000313" key="2">
    <source>
        <dbReference type="EMBL" id="GLS84558.1"/>
    </source>
</evidence>
<evidence type="ECO:0000313" key="3">
    <source>
        <dbReference type="Proteomes" id="UP001157439"/>
    </source>
</evidence>
<organism evidence="2 3">
    <name type="scientific">Paraferrimonas haliotis</name>
    <dbReference type="NCBI Taxonomy" id="2013866"/>
    <lineage>
        <taxon>Bacteria</taxon>
        <taxon>Pseudomonadati</taxon>
        <taxon>Pseudomonadota</taxon>
        <taxon>Gammaproteobacteria</taxon>
        <taxon>Alteromonadales</taxon>
        <taxon>Ferrimonadaceae</taxon>
        <taxon>Paraferrimonas</taxon>
    </lineage>
</organism>
<keyword evidence="3" id="KW-1185">Reference proteome</keyword>
<accession>A0AA37WXH1</accession>
<protein>
    <submittedName>
        <fullName evidence="2">N-acetyltransferase</fullName>
    </submittedName>
</protein>
<dbReference type="PROSITE" id="PS51186">
    <property type="entry name" value="GNAT"/>
    <property type="match status" value="1"/>
</dbReference>
<gene>
    <name evidence="2" type="ORF">GCM10007894_25350</name>
</gene>
<dbReference type="InterPro" id="IPR016181">
    <property type="entry name" value="Acyl_CoA_acyltransferase"/>
</dbReference>
<sequence length="181" mass="20777">MHAIKLTSTHCIIRPFQLKDLECFAEYRGQESVARYQSWSNYSYQDAVKLFEAMDYSTFGSIGQWYQLAIVAKKGDSLLGDLAIHFVDEQQLEIGFTVAPQFQGQGIASEAVSALLAYVFTHLKIHRVTATTDVNNVASYKLLEKLKFRREAHFIQNIFFKGKWGDEYQYALLRSESVSRK</sequence>
<name>A0AA37WXH1_9GAMM</name>
<proteinExistence type="predicted"/>
<dbReference type="InterPro" id="IPR000182">
    <property type="entry name" value="GNAT_dom"/>
</dbReference>
<dbReference type="RefSeq" id="WP_095499029.1">
    <property type="nucleotide sequence ID" value="NZ_BSPO01000003.1"/>
</dbReference>
<dbReference type="Gene3D" id="3.40.630.30">
    <property type="match status" value="1"/>
</dbReference>
<dbReference type="Proteomes" id="UP001157439">
    <property type="component" value="Unassembled WGS sequence"/>
</dbReference>
<dbReference type="AlphaFoldDB" id="A0AA37WXH1"/>
<dbReference type="SUPFAM" id="SSF55729">
    <property type="entry name" value="Acyl-CoA N-acyltransferases (Nat)"/>
    <property type="match status" value="1"/>
</dbReference>
<dbReference type="GO" id="GO:0016747">
    <property type="term" value="F:acyltransferase activity, transferring groups other than amino-acyl groups"/>
    <property type="evidence" value="ECO:0007669"/>
    <property type="project" value="InterPro"/>
</dbReference>
<dbReference type="EMBL" id="BSPO01000003">
    <property type="protein sequence ID" value="GLS84558.1"/>
    <property type="molecule type" value="Genomic_DNA"/>
</dbReference>
<feature type="domain" description="N-acetyltransferase" evidence="1">
    <location>
        <begin position="11"/>
        <end position="175"/>
    </location>
</feature>
<reference evidence="2 3" key="1">
    <citation type="journal article" date="2014" name="Int. J. Syst. Evol. Microbiol.">
        <title>Complete genome sequence of Corynebacterium casei LMG S-19264T (=DSM 44701T), isolated from a smear-ripened cheese.</title>
        <authorList>
            <consortium name="US DOE Joint Genome Institute (JGI-PGF)"/>
            <person name="Walter F."/>
            <person name="Albersmeier A."/>
            <person name="Kalinowski J."/>
            <person name="Ruckert C."/>
        </authorList>
    </citation>
    <scope>NUCLEOTIDE SEQUENCE [LARGE SCALE GENOMIC DNA]</scope>
    <source>
        <strain evidence="2 3">NBRC 112785</strain>
    </source>
</reference>
<dbReference type="PANTHER" id="PTHR43792">
    <property type="entry name" value="GNAT FAMILY, PUTATIVE (AFU_ORTHOLOGUE AFUA_3G00765)-RELATED-RELATED"/>
    <property type="match status" value="1"/>
</dbReference>
<dbReference type="CDD" id="cd04301">
    <property type="entry name" value="NAT_SF"/>
    <property type="match status" value="1"/>
</dbReference>
<dbReference type="PANTHER" id="PTHR43792:SF1">
    <property type="entry name" value="N-ACETYLTRANSFERASE DOMAIN-CONTAINING PROTEIN"/>
    <property type="match status" value="1"/>
</dbReference>
<comment type="caution">
    <text evidence="2">The sequence shown here is derived from an EMBL/GenBank/DDBJ whole genome shotgun (WGS) entry which is preliminary data.</text>
</comment>